<feature type="compositionally biased region" description="Basic residues" evidence="1">
    <location>
        <begin position="72"/>
        <end position="83"/>
    </location>
</feature>
<feature type="compositionally biased region" description="Low complexity" evidence="1">
    <location>
        <begin position="1"/>
        <end position="27"/>
    </location>
</feature>
<feature type="non-terminal residue" evidence="2">
    <location>
        <position position="800"/>
    </location>
</feature>
<accession>A0A6J4N648</accession>
<feature type="compositionally biased region" description="Low complexity" evidence="1">
    <location>
        <begin position="403"/>
        <end position="416"/>
    </location>
</feature>
<feature type="region of interest" description="Disordered" evidence="1">
    <location>
        <begin position="160"/>
        <end position="185"/>
    </location>
</feature>
<feature type="compositionally biased region" description="Basic residues" evidence="1">
    <location>
        <begin position="551"/>
        <end position="581"/>
    </location>
</feature>
<feature type="compositionally biased region" description="Basic residues" evidence="1">
    <location>
        <begin position="289"/>
        <end position="302"/>
    </location>
</feature>
<feature type="compositionally biased region" description="Gly residues" evidence="1">
    <location>
        <begin position="389"/>
        <end position="402"/>
    </location>
</feature>
<name>A0A6J4N648_9BACT</name>
<feature type="compositionally biased region" description="Low complexity" evidence="1">
    <location>
        <begin position="750"/>
        <end position="762"/>
    </location>
</feature>
<feature type="compositionally biased region" description="Basic and acidic residues" evidence="1">
    <location>
        <begin position="279"/>
        <end position="288"/>
    </location>
</feature>
<dbReference type="EMBL" id="CADCUQ010000131">
    <property type="protein sequence ID" value="CAA9378757.1"/>
    <property type="molecule type" value="Genomic_DNA"/>
</dbReference>
<feature type="region of interest" description="Disordered" evidence="1">
    <location>
        <begin position="221"/>
        <end position="598"/>
    </location>
</feature>
<reference evidence="2" key="1">
    <citation type="submission" date="2020-02" db="EMBL/GenBank/DDBJ databases">
        <authorList>
            <person name="Meier V. D."/>
        </authorList>
    </citation>
    <scope>NUCLEOTIDE SEQUENCE</scope>
    <source>
        <strain evidence="2">AVDCRST_MAG64</strain>
    </source>
</reference>
<proteinExistence type="predicted"/>
<feature type="compositionally biased region" description="Gly residues" evidence="1">
    <location>
        <begin position="501"/>
        <end position="514"/>
    </location>
</feature>
<evidence type="ECO:0000256" key="1">
    <source>
        <dbReference type="SAM" id="MobiDB-lite"/>
    </source>
</evidence>
<feature type="compositionally biased region" description="Low complexity" evidence="1">
    <location>
        <begin position="695"/>
        <end position="706"/>
    </location>
</feature>
<sequence length="800" mass="85379">AAAGAAGAGPAVSRRVPAAAPHAAAGEAGRGGGGRRARAGGVRRRNALPGPRKVRAAPDGPRRDRRAEVSRRARGVRGGRAGRRRPEGPRRHRRVARPARPGAYEAARRARRVDVRLRADDRGDPVPPRCPHAAARIGQVLYRRTEGLDYAELRQRGRLRRVDAPPGPPHPDAAGPGRRGRRVRAPLGCRRVQRPVPLVAAARRHRVEGVRLRGIDRRTPGDGGGVCRGGAGGVAGRNGAVARELSTRPSCAGGERKGRLRRGREEPAPRGRGRVSRAVRRDAVDRLGHRPPRPRAVRRIARRDRQGDRRRPGHPAGRLPPDQRVPRHRRRGTGARQRQAVRRDAGRRRRQPAQHGAGARSARARRRGGRGVPPGARRRQGLGAQPVGAGTGRAGGQEGGSRGAVRALGGDAAAVRGGRGRVGGGRRGGRPARADRRVRRQARRGRGERVLLGPAEDGARGIRRRRTRAAPGPGRGEQRGGQGVAPGAVPVDDATRRKGGRGLPGGARPRGGVCGARVADDRRGGDGGVVARAGRGPAGGRAGGLPDALSRRHRPRGRGRLPGRRGRVRAGGRGGRGRGAARRAAERAGVRPLQARAGAVGARGVPAGRQDVCAARLALCRRRGRGRAGEARRHSARHRPRGPGTAPLGRRGEVAPERLRGGGRRVSRVPRDGRRRVVCRRPARPQPRSGRPRGRSAAPRRALPAGARRELLPPARARRRGGRAGGDGGVRAVRQGGLRPGGPVHRRGPRAAPGVRRLRPVPCRAPTPPRPRHVARHHRTRSRRHRCRRRPARRCPASGV</sequence>
<feature type="compositionally biased region" description="Basic residues" evidence="1">
    <location>
        <begin position="33"/>
        <end position="46"/>
    </location>
</feature>
<evidence type="ECO:0000313" key="2">
    <source>
        <dbReference type="EMBL" id="CAA9378757.1"/>
    </source>
</evidence>
<feature type="compositionally biased region" description="Basic and acidic residues" evidence="1">
    <location>
        <begin position="650"/>
        <end position="660"/>
    </location>
</feature>
<feature type="region of interest" description="Disordered" evidence="1">
    <location>
        <begin position="1"/>
        <end position="108"/>
    </location>
</feature>
<feature type="region of interest" description="Disordered" evidence="1">
    <location>
        <begin position="623"/>
        <end position="800"/>
    </location>
</feature>
<feature type="compositionally biased region" description="Basic residues" evidence="1">
    <location>
        <begin position="436"/>
        <end position="446"/>
    </location>
</feature>
<feature type="compositionally biased region" description="Basic residues" evidence="1">
    <location>
        <begin position="770"/>
        <end position="793"/>
    </location>
</feature>
<feature type="compositionally biased region" description="Gly residues" evidence="1">
    <location>
        <begin position="473"/>
        <end position="484"/>
    </location>
</feature>
<feature type="compositionally biased region" description="Low complexity" evidence="1">
    <location>
        <begin position="730"/>
        <end position="743"/>
    </location>
</feature>
<protein>
    <submittedName>
        <fullName evidence="2">Uncharacterized protein</fullName>
    </submittedName>
</protein>
<feature type="compositionally biased region" description="Gly residues" evidence="1">
    <location>
        <begin position="221"/>
        <end position="236"/>
    </location>
</feature>
<organism evidence="2">
    <name type="scientific">uncultured Phycisphaerae bacterium</name>
    <dbReference type="NCBI Taxonomy" id="904963"/>
    <lineage>
        <taxon>Bacteria</taxon>
        <taxon>Pseudomonadati</taxon>
        <taxon>Planctomycetota</taxon>
        <taxon>Phycisphaerae</taxon>
        <taxon>environmental samples</taxon>
    </lineage>
</organism>
<feature type="non-terminal residue" evidence="2">
    <location>
        <position position="1"/>
    </location>
</feature>
<feature type="compositionally biased region" description="Basic and acidic residues" evidence="1">
    <location>
        <begin position="60"/>
        <end position="71"/>
    </location>
</feature>
<dbReference type="AlphaFoldDB" id="A0A6J4N648"/>
<feature type="compositionally biased region" description="Basic residues" evidence="1">
    <location>
        <begin position="661"/>
        <end position="683"/>
    </location>
</feature>
<gene>
    <name evidence="2" type="ORF">AVDCRST_MAG64-474</name>
</gene>